<feature type="non-terminal residue" evidence="1">
    <location>
        <position position="36"/>
    </location>
</feature>
<organism evidence="1 2">
    <name type="scientific">Acinetobacter radioresistens SK82</name>
    <dbReference type="NCBI Taxonomy" id="596318"/>
    <lineage>
        <taxon>Bacteria</taxon>
        <taxon>Pseudomonadati</taxon>
        <taxon>Pseudomonadota</taxon>
        <taxon>Gammaproteobacteria</taxon>
        <taxon>Moraxellales</taxon>
        <taxon>Moraxellaceae</taxon>
        <taxon>Acinetobacter</taxon>
    </lineage>
</organism>
<dbReference type="EMBL" id="ACVR01000074">
    <property type="protein sequence ID" value="EET81152.1"/>
    <property type="molecule type" value="Genomic_DNA"/>
</dbReference>
<keyword evidence="2" id="KW-1185">Reference proteome</keyword>
<evidence type="ECO:0000313" key="2">
    <source>
        <dbReference type="Proteomes" id="UP000018419"/>
    </source>
</evidence>
<comment type="caution">
    <text evidence="1">The sequence shown here is derived from an EMBL/GenBank/DDBJ whole genome shotgun (WGS) entry which is preliminary data.</text>
</comment>
<accession>A0ABP2GHU7</accession>
<gene>
    <name evidence="1" type="ORF">ACIRA0001_0175</name>
</gene>
<proteinExistence type="predicted"/>
<evidence type="ECO:0000313" key="1">
    <source>
        <dbReference type="EMBL" id="EET81152.1"/>
    </source>
</evidence>
<protein>
    <submittedName>
        <fullName evidence="1">Uncharacterized protein</fullName>
    </submittedName>
</protein>
<reference evidence="1 2" key="1">
    <citation type="submission" date="2009-07" db="EMBL/GenBank/DDBJ databases">
        <authorList>
            <person name="Madupu R."/>
            <person name="Durkin A.S."/>
            <person name="Torralba M."/>
            <person name="Methe B."/>
            <person name="Sutton G.G."/>
            <person name="Strausberg R.L."/>
            <person name="Nelson K.E."/>
        </authorList>
    </citation>
    <scope>NUCLEOTIDE SEQUENCE [LARGE SCALE GENOMIC DNA]</scope>
    <source>
        <strain evidence="1 2">SK82</strain>
    </source>
</reference>
<sequence>MDTVLSMYAELFATLLALIHKLCHIDYYRKLLIFNI</sequence>
<dbReference type="Proteomes" id="UP000018419">
    <property type="component" value="Unassembled WGS sequence"/>
</dbReference>
<name>A0ABP2GHU7_ACIRA</name>